<dbReference type="GO" id="GO:0046872">
    <property type="term" value="F:metal ion binding"/>
    <property type="evidence" value="ECO:0007669"/>
    <property type="project" value="UniProtKB-KW"/>
</dbReference>
<keyword evidence="2" id="KW-0349">Heme</keyword>
<evidence type="ECO:0000313" key="6">
    <source>
        <dbReference type="Proteomes" id="UP000587415"/>
    </source>
</evidence>
<accession>A0A7X5YPS4</accession>
<dbReference type="Proteomes" id="UP000587415">
    <property type="component" value="Unassembled WGS sequence"/>
</dbReference>
<gene>
    <name evidence="5" type="ORF">GGQ87_002770</name>
</gene>
<reference evidence="5 6" key="1">
    <citation type="submission" date="2020-03" db="EMBL/GenBank/DDBJ databases">
        <title>Genomic Encyclopedia of Type Strains, Phase IV (KMG-IV): sequencing the most valuable type-strain genomes for metagenomic binning, comparative biology and taxonomic classification.</title>
        <authorList>
            <person name="Goeker M."/>
        </authorList>
    </citation>
    <scope>NUCLEOTIDE SEQUENCE [LARGE SCALE GENOMIC DNA]</scope>
    <source>
        <strain evidence="5 6">DSM 4736</strain>
    </source>
</reference>
<dbReference type="InterPro" id="IPR009050">
    <property type="entry name" value="Globin-like_sf"/>
</dbReference>
<dbReference type="RefSeq" id="WP_168048711.1">
    <property type="nucleotide sequence ID" value="NZ_JAATJM010000002.1"/>
</dbReference>
<dbReference type="InterPro" id="IPR001486">
    <property type="entry name" value="Hemoglobin_trunc"/>
</dbReference>
<protein>
    <submittedName>
        <fullName evidence="5">Hemoglobin</fullName>
    </submittedName>
</protein>
<dbReference type="EMBL" id="JAATJM010000002">
    <property type="protein sequence ID" value="NJC42475.1"/>
    <property type="molecule type" value="Genomic_DNA"/>
</dbReference>
<evidence type="ECO:0000256" key="4">
    <source>
        <dbReference type="ARBA" id="ARBA00023004"/>
    </source>
</evidence>
<evidence type="ECO:0000256" key="1">
    <source>
        <dbReference type="ARBA" id="ARBA00022448"/>
    </source>
</evidence>
<organism evidence="5 6">
    <name type="scientific">Brevundimonas alba</name>
    <dbReference type="NCBI Taxonomy" id="74314"/>
    <lineage>
        <taxon>Bacteria</taxon>
        <taxon>Pseudomonadati</taxon>
        <taxon>Pseudomonadota</taxon>
        <taxon>Alphaproteobacteria</taxon>
        <taxon>Caulobacterales</taxon>
        <taxon>Caulobacteraceae</taxon>
        <taxon>Brevundimonas</taxon>
    </lineage>
</organism>
<dbReference type="Gene3D" id="1.10.490.10">
    <property type="entry name" value="Globins"/>
    <property type="match status" value="1"/>
</dbReference>
<sequence>MSEAPDHQDAAARRSAMVEQMQAETGIDEAMIARLVDGFYERVRADPVIGPVFNDRITAWEPHLQQMRLFWSSVALMSGAYHGRPMPKHLPLPVDARHFDRWLELFEATARERCPPLAAEHFIERAQRIAESLELGIAGANGVLLAKGERYVRPTEAWSPGE</sequence>
<dbReference type="AlphaFoldDB" id="A0A7X5YPS4"/>
<keyword evidence="6" id="KW-1185">Reference proteome</keyword>
<name>A0A7X5YPS4_9CAUL</name>
<keyword evidence="1" id="KW-0813">Transport</keyword>
<evidence type="ECO:0000256" key="3">
    <source>
        <dbReference type="ARBA" id="ARBA00022723"/>
    </source>
</evidence>
<evidence type="ECO:0000256" key="2">
    <source>
        <dbReference type="ARBA" id="ARBA00022617"/>
    </source>
</evidence>
<dbReference type="Pfam" id="PF01152">
    <property type="entry name" value="Bac_globin"/>
    <property type="match status" value="1"/>
</dbReference>
<dbReference type="GO" id="GO:0019825">
    <property type="term" value="F:oxygen binding"/>
    <property type="evidence" value="ECO:0007669"/>
    <property type="project" value="InterPro"/>
</dbReference>
<proteinExistence type="predicted"/>
<dbReference type="CDD" id="cd08916">
    <property type="entry name" value="TrHb3_P"/>
    <property type="match status" value="1"/>
</dbReference>
<dbReference type="GO" id="GO:0020037">
    <property type="term" value="F:heme binding"/>
    <property type="evidence" value="ECO:0007669"/>
    <property type="project" value="InterPro"/>
</dbReference>
<keyword evidence="3" id="KW-0479">Metal-binding</keyword>
<keyword evidence="4" id="KW-0408">Iron</keyword>
<dbReference type="InterPro" id="IPR012292">
    <property type="entry name" value="Globin/Proto"/>
</dbReference>
<evidence type="ECO:0000313" key="5">
    <source>
        <dbReference type="EMBL" id="NJC42475.1"/>
    </source>
</evidence>
<dbReference type="SUPFAM" id="SSF46458">
    <property type="entry name" value="Globin-like"/>
    <property type="match status" value="1"/>
</dbReference>
<comment type="caution">
    <text evidence="5">The sequence shown here is derived from an EMBL/GenBank/DDBJ whole genome shotgun (WGS) entry which is preliminary data.</text>
</comment>